<dbReference type="InterPro" id="IPR051325">
    <property type="entry name" value="Nudix_hydrolase_domain"/>
</dbReference>
<name>A0A6C0LSR8_9ZZZZ</name>
<protein>
    <recommendedName>
        <fullName evidence="2">Nudix hydrolase domain-containing protein</fullName>
    </recommendedName>
</protein>
<organism evidence="3">
    <name type="scientific">viral metagenome</name>
    <dbReference type="NCBI Taxonomy" id="1070528"/>
    <lineage>
        <taxon>unclassified sequences</taxon>
        <taxon>metagenomes</taxon>
        <taxon>organismal metagenomes</taxon>
    </lineage>
</organism>
<dbReference type="PANTHER" id="PTHR21340">
    <property type="entry name" value="DIADENOSINE 5,5-P1,P4-TETRAPHOSPHATE PYROPHOSPHOHYDROLASE MUTT"/>
    <property type="match status" value="1"/>
</dbReference>
<evidence type="ECO:0000313" key="3">
    <source>
        <dbReference type="EMBL" id="QHU33916.1"/>
    </source>
</evidence>
<dbReference type="GO" id="GO:0006754">
    <property type="term" value="P:ATP biosynthetic process"/>
    <property type="evidence" value="ECO:0007669"/>
    <property type="project" value="TreeGrafter"/>
</dbReference>
<dbReference type="PRINTS" id="PR00502">
    <property type="entry name" value="NUDIXFAMILY"/>
</dbReference>
<dbReference type="InterPro" id="IPR000086">
    <property type="entry name" value="NUDIX_hydrolase_dom"/>
</dbReference>
<keyword evidence="1" id="KW-0378">Hydrolase</keyword>
<dbReference type="PANTHER" id="PTHR21340:SF0">
    <property type="entry name" value="BIS(5'-NUCLEOSYL)-TETRAPHOSPHATASE [ASYMMETRICAL]"/>
    <property type="match status" value="1"/>
</dbReference>
<accession>A0A6C0LSR8</accession>
<dbReference type="PROSITE" id="PS00893">
    <property type="entry name" value="NUDIX_BOX"/>
    <property type="match status" value="1"/>
</dbReference>
<evidence type="ECO:0000256" key="1">
    <source>
        <dbReference type="ARBA" id="ARBA00022801"/>
    </source>
</evidence>
<dbReference type="InterPro" id="IPR020476">
    <property type="entry name" value="Nudix_hydrolase"/>
</dbReference>
<evidence type="ECO:0000259" key="2">
    <source>
        <dbReference type="PROSITE" id="PS51462"/>
    </source>
</evidence>
<dbReference type="EMBL" id="MN740565">
    <property type="protein sequence ID" value="QHU33916.1"/>
    <property type="molecule type" value="Genomic_DNA"/>
</dbReference>
<proteinExistence type="predicted"/>
<dbReference type="GO" id="GO:0006167">
    <property type="term" value="P:AMP biosynthetic process"/>
    <property type="evidence" value="ECO:0007669"/>
    <property type="project" value="TreeGrafter"/>
</dbReference>
<dbReference type="Gene3D" id="3.90.79.10">
    <property type="entry name" value="Nucleoside Triphosphate Pyrophosphohydrolase"/>
    <property type="match status" value="1"/>
</dbReference>
<sequence>MNSFALENKEGHVYNVTIDDFNLLKKDATFVNASEGMKTLLNITYANSSIVRMLLDYEIIQFDRLNEYTHPYLIQWLYRDWETNWRTRSILSSLDWRNAVFIFKNIMSRQTEITQYINETTTTICIPYDHELTTPEEAIALFHKSDTDETTCPNGCCIMKTTDFKNKEDDHINDTKRMKKTGILLYDPKTSSVLLIQSRGNLWGIPKGTLNEGETTKEGAIREVEEETGIRIDINTLDNYTCVGSDRLYYYLEYPKNDVEVQTHIVNNDANSIGWIKKSCLHDMIKDKTIRITYDTSILIEHFL</sequence>
<dbReference type="PROSITE" id="PS51462">
    <property type="entry name" value="NUDIX"/>
    <property type="match status" value="1"/>
</dbReference>
<reference evidence="3" key="1">
    <citation type="journal article" date="2020" name="Nature">
        <title>Giant virus diversity and host interactions through global metagenomics.</title>
        <authorList>
            <person name="Schulz F."/>
            <person name="Roux S."/>
            <person name="Paez-Espino D."/>
            <person name="Jungbluth S."/>
            <person name="Walsh D.A."/>
            <person name="Denef V.J."/>
            <person name="McMahon K.D."/>
            <person name="Konstantinidis K.T."/>
            <person name="Eloe-Fadrosh E.A."/>
            <person name="Kyrpides N.C."/>
            <person name="Woyke T."/>
        </authorList>
    </citation>
    <scope>NUCLEOTIDE SEQUENCE</scope>
    <source>
        <strain evidence="3">GVMAG-S-1016704-142</strain>
    </source>
</reference>
<dbReference type="GO" id="GO:0004081">
    <property type="term" value="F:bis(5'-nucleosyl)-tetraphosphatase (asymmetrical) activity"/>
    <property type="evidence" value="ECO:0007669"/>
    <property type="project" value="TreeGrafter"/>
</dbReference>
<dbReference type="AlphaFoldDB" id="A0A6C0LSR8"/>
<dbReference type="InterPro" id="IPR015797">
    <property type="entry name" value="NUDIX_hydrolase-like_dom_sf"/>
</dbReference>
<dbReference type="SUPFAM" id="SSF55811">
    <property type="entry name" value="Nudix"/>
    <property type="match status" value="1"/>
</dbReference>
<feature type="domain" description="Nudix hydrolase" evidence="2">
    <location>
        <begin position="176"/>
        <end position="299"/>
    </location>
</feature>
<dbReference type="Pfam" id="PF00293">
    <property type="entry name" value="NUDIX"/>
    <property type="match status" value="1"/>
</dbReference>
<dbReference type="InterPro" id="IPR020084">
    <property type="entry name" value="NUDIX_hydrolase_CS"/>
</dbReference>